<keyword evidence="8 10" id="KW-0456">Lyase</keyword>
<dbReference type="InterPro" id="IPR000573">
    <property type="entry name" value="AconitaseA/IPMdHydase_ssu_swvl"/>
</dbReference>
<evidence type="ECO:0000256" key="10">
    <source>
        <dbReference type="HAMAP-Rule" id="MF_01031"/>
    </source>
</evidence>
<proteinExistence type="inferred from homology"/>
<dbReference type="OrthoDB" id="9777465at2"/>
<dbReference type="GO" id="GO:0009098">
    <property type="term" value="P:L-leucine biosynthetic process"/>
    <property type="evidence" value="ECO:0007669"/>
    <property type="project" value="UniProtKB-UniRule"/>
</dbReference>
<evidence type="ECO:0000256" key="3">
    <source>
        <dbReference type="ARBA" id="ARBA00004729"/>
    </source>
</evidence>
<comment type="pathway">
    <text evidence="3 10">Amino-acid biosynthesis; L-leucine biosynthesis; L-leucine from 3-methyl-2-oxobutanoate: step 2/4.</text>
</comment>
<dbReference type="HAMAP" id="MF_01031">
    <property type="entry name" value="LeuD_type1"/>
    <property type="match status" value="1"/>
</dbReference>
<dbReference type="CDD" id="cd01577">
    <property type="entry name" value="IPMI_Swivel"/>
    <property type="match status" value="1"/>
</dbReference>
<dbReference type="PANTHER" id="PTHR43345:SF5">
    <property type="entry name" value="3-ISOPROPYLMALATE DEHYDRATASE SMALL SUBUNIT"/>
    <property type="match status" value="1"/>
</dbReference>
<organism evidence="12 13">
    <name type="scientific">Dyella choica</name>
    <dbReference type="NCBI Taxonomy" id="1927959"/>
    <lineage>
        <taxon>Bacteria</taxon>
        <taxon>Pseudomonadati</taxon>
        <taxon>Pseudomonadota</taxon>
        <taxon>Gammaproteobacteria</taxon>
        <taxon>Lysobacterales</taxon>
        <taxon>Rhodanobacteraceae</taxon>
        <taxon>Dyella</taxon>
    </lineage>
</organism>
<dbReference type="AlphaFoldDB" id="A0A432M3U3"/>
<comment type="function">
    <text evidence="2 10">Catalyzes the isomerization between 2-isopropylmalate and 3-isopropylmalate, via the formation of 2-isopropylmaleate.</text>
</comment>
<dbReference type="InterPro" id="IPR033940">
    <property type="entry name" value="IPMI_Swivel"/>
</dbReference>
<comment type="subunit">
    <text evidence="5 10">Heterodimer of LeuC and LeuD.</text>
</comment>
<evidence type="ECO:0000313" key="12">
    <source>
        <dbReference type="EMBL" id="RUL73615.1"/>
    </source>
</evidence>
<dbReference type="PANTHER" id="PTHR43345">
    <property type="entry name" value="3-ISOPROPYLMALATE DEHYDRATASE SMALL SUBUNIT 2-RELATED-RELATED"/>
    <property type="match status" value="1"/>
</dbReference>
<dbReference type="NCBIfam" id="NF002458">
    <property type="entry name" value="PRK01641.1"/>
    <property type="match status" value="1"/>
</dbReference>
<dbReference type="UniPathway" id="UPA00048">
    <property type="reaction ID" value="UER00071"/>
</dbReference>
<comment type="catalytic activity">
    <reaction evidence="1 10">
        <text>(2R,3S)-3-isopropylmalate = (2S)-2-isopropylmalate</text>
        <dbReference type="Rhea" id="RHEA:32287"/>
        <dbReference type="ChEBI" id="CHEBI:1178"/>
        <dbReference type="ChEBI" id="CHEBI:35121"/>
        <dbReference type="EC" id="4.2.1.33"/>
    </reaction>
</comment>
<dbReference type="Pfam" id="PF00694">
    <property type="entry name" value="Aconitase_C"/>
    <property type="match status" value="1"/>
</dbReference>
<dbReference type="InterPro" id="IPR004431">
    <property type="entry name" value="3-IsopropMal_deHydase_ssu"/>
</dbReference>
<dbReference type="FunFam" id="3.20.19.10:FF:000003">
    <property type="entry name" value="3-isopropylmalate dehydratase small subunit"/>
    <property type="match status" value="1"/>
</dbReference>
<dbReference type="SUPFAM" id="SSF52016">
    <property type="entry name" value="LeuD/IlvD-like"/>
    <property type="match status" value="1"/>
</dbReference>
<protein>
    <recommendedName>
        <fullName evidence="10">3-isopropylmalate dehydratase small subunit</fullName>
        <ecNumber evidence="10">4.2.1.33</ecNumber>
    </recommendedName>
    <alternativeName>
        <fullName evidence="10">Alpha-IPM isomerase</fullName>
        <shortName evidence="10">IPMI</shortName>
    </alternativeName>
    <alternativeName>
        <fullName evidence="10">Isopropylmalate isomerase</fullName>
    </alternativeName>
</protein>
<evidence type="ECO:0000256" key="6">
    <source>
        <dbReference type="ARBA" id="ARBA00022430"/>
    </source>
</evidence>
<dbReference type="RefSeq" id="WP_126685577.1">
    <property type="nucleotide sequence ID" value="NZ_RYYV01000011.1"/>
</dbReference>
<dbReference type="GO" id="GO:0009316">
    <property type="term" value="C:3-isopropylmalate dehydratase complex"/>
    <property type="evidence" value="ECO:0007669"/>
    <property type="project" value="InterPro"/>
</dbReference>
<dbReference type="Proteomes" id="UP000274358">
    <property type="component" value="Unassembled WGS sequence"/>
</dbReference>
<dbReference type="EMBL" id="RYYV01000011">
    <property type="protein sequence ID" value="RUL73615.1"/>
    <property type="molecule type" value="Genomic_DNA"/>
</dbReference>
<evidence type="ECO:0000259" key="11">
    <source>
        <dbReference type="Pfam" id="PF00694"/>
    </source>
</evidence>
<evidence type="ECO:0000256" key="7">
    <source>
        <dbReference type="ARBA" id="ARBA00022605"/>
    </source>
</evidence>
<keyword evidence="6 10" id="KW-0432">Leucine biosynthesis</keyword>
<evidence type="ECO:0000256" key="9">
    <source>
        <dbReference type="ARBA" id="ARBA00023304"/>
    </source>
</evidence>
<evidence type="ECO:0000256" key="8">
    <source>
        <dbReference type="ARBA" id="ARBA00023239"/>
    </source>
</evidence>
<keyword evidence="7 10" id="KW-0028">Amino-acid biosynthesis</keyword>
<dbReference type="InterPro" id="IPR050075">
    <property type="entry name" value="LeuD"/>
</dbReference>
<dbReference type="Gene3D" id="3.20.19.10">
    <property type="entry name" value="Aconitase, domain 4"/>
    <property type="match status" value="1"/>
</dbReference>
<keyword evidence="13" id="KW-1185">Reference proteome</keyword>
<sequence length="194" mass="21727">MKPVTRIHSRTAVLPDENIDTDRIIPARFLTTTERAGLGKFCFNDWRYRQDGSDNPDFPLNQTEAHGCSILVVGRNFGCGSSREHAPWALLDYGIQAVLCSEIADIFRGNALKNGLLAIVLDEAEHRWLLRNPGIELSIDVREQAIELPDGGRIGFQLEPFARHCLLNGVDQLGFLLQHGDAITQYEHHQEKAA</sequence>
<gene>
    <name evidence="10 12" type="primary">leuD</name>
    <name evidence="12" type="ORF">EKH80_14945</name>
</gene>
<comment type="caution">
    <text evidence="12">The sequence shown here is derived from an EMBL/GenBank/DDBJ whole genome shotgun (WGS) entry which is preliminary data.</text>
</comment>
<dbReference type="EC" id="4.2.1.33" evidence="10"/>
<name>A0A432M3U3_9GAMM</name>
<feature type="domain" description="Aconitase A/isopropylmalate dehydratase small subunit swivel" evidence="11">
    <location>
        <begin position="5"/>
        <end position="123"/>
    </location>
</feature>
<accession>A0A432M3U3</accession>
<evidence type="ECO:0000313" key="13">
    <source>
        <dbReference type="Proteomes" id="UP000274358"/>
    </source>
</evidence>
<dbReference type="GO" id="GO:0003861">
    <property type="term" value="F:3-isopropylmalate dehydratase activity"/>
    <property type="evidence" value="ECO:0007669"/>
    <property type="project" value="UniProtKB-UniRule"/>
</dbReference>
<dbReference type="InterPro" id="IPR015928">
    <property type="entry name" value="Aconitase/3IPM_dehydase_swvl"/>
</dbReference>
<evidence type="ECO:0000256" key="2">
    <source>
        <dbReference type="ARBA" id="ARBA00002695"/>
    </source>
</evidence>
<evidence type="ECO:0000256" key="5">
    <source>
        <dbReference type="ARBA" id="ARBA00011271"/>
    </source>
</evidence>
<evidence type="ECO:0000256" key="4">
    <source>
        <dbReference type="ARBA" id="ARBA00009845"/>
    </source>
</evidence>
<comment type="similarity">
    <text evidence="4 10">Belongs to the LeuD family. LeuD type 1 subfamily.</text>
</comment>
<reference evidence="12 13" key="1">
    <citation type="submission" date="2018-12" db="EMBL/GenBank/DDBJ databases">
        <title>Dyella dinghuensis sp. nov. DHOA06 and Dyella choica sp. nov. 4M-K27, isolated from forest soil.</title>
        <authorList>
            <person name="Qiu L.-H."/>
            <person name="Gao Z.-H."/>
        </authorList>
    </citation>
    <scope>NUCLEOTIDE SEQUENCE [LARGE SCALE GENOMIC DNA]</scope>
    <source>
        <strain evidence="12 13">4M-K27</strain>
    </source>
</reference>
<dbReference type="NCBIfam" id="TIGR00171">
    <property type="entry name" value="leuD"/>
    <property type="match status" value="1"/>
</dbReference>
<evidence type="ECO:0000256" key="1">
    <source>
        <dbReference type="ARBA" id="ARBA00000491"/>
    </source>
</evidence>
<keyword evidence="9 10" id="KW-0100">Branched-chain amino acid biosynthesis</keyword>